<sequence length="214" mass="24337">MVQWTPAIFPKLLDYAKKNGVERRFNTYYIKGVALVQCNEVSINVTVTNDHLHMFYDPVLNRYSAFSMPFYASYPNALQLFMEARALCSELEKMVSAPVVSPASTPPKQGDFDLDRLIVKLSLKSGKSIARGSEWYRAKDYVHSRYPECWDVAKYFGLKGDVVKFVEAIFAHDFDRAGSILTLLAMDCSSPECVERIGHDIDECRKVISAKEVR</sequence>
<protein>
    <submittedName>
        <fullName evidence="1">Viral structural protein</fullName>
    </submittedName>
</protein>
<organism evidence="1 2">
    <name type="scientific">Betalipothrixvirus uzonense</name>
    <dbReference type="NCBI Taxonomy" id="512792"/>
    <lineage>
        <taxon>Viruses</taxon>
        <taxon>Adnaviria</taxon>
        <taxon>Zilligvirae</taxon>
        <taxon>Taleaviricota</taxon>
        <taxon>Tokiviricetes</taxon>
        <taxon>Ligamenvirales</taxon>
        <taxon>Lipothrixviridae</taxon>
        <taxon>Betalipothrixvirus</taxon>
    </lineage>
</organism>
<evidence type="ECO:0000313" key="2">
    <source>
        <dbReference type="Proteomes" id="UP000008691"/>
    </source>
</evidence>
<evidence type="ECO:0000313" key="1">
    <source>
        <dbReference type="EMBL" id="ACB37271.1"/>
    </source>
</evidence>
<dbReference type="RefSeq" id="YP_001798555.1">
    <property type="nucleotide sequence ID" value="NC_010537.1"/>
</dbReference>
<keyword evidence="2" id="KW-1185">Reference proteome</keyword>
<dbReference type="EMBL" id="EU545650">
    <property type="protein sequence ID" value="ACB37271.1"/>
    <property type="molecule type" value="Genomic_DNA"/>
</dbReference>
<name>B2CRL4_9VIRU</name>
<dbReference type="KEGG" id="vg:6186703"/>
<dbReference type="OrthoDB" id="7877at10239"/>
<dbReference type="Proteomes" id="UP000008691">
    <property type="component" value="Segment"/>
</dbReference>
<dbReference type="GeneID" id="6186703"/>
<proteinExistence type="predicted"/>
<accession>B2CRL4</accession>
<reference evidence="1 2" key="1">
    <citation type="journal article" date="2008" name="Res. Microbiol.">
        <title>Viruses in acidic geothermal environments of the Kamchatka Peninsula.</title>
        <authorList>
            <person name="Bize A."/>
            <person name="Peng X."/>
            <person name="Prokofeva M."/>
            <person name="Maclellan K."/>
            <person name="Lucas S."/>
            <person name="Forterre P."/>
            <person name="Garrett R.A."/>
            <person name="Bonch-Osmolovskaya E.A."/>
            <person name="Prangishvili D."/>
        </authorList>
    </citation>
    <scope>NUCLEOTIDE SEQUENCE [LARGE SCALE GENOMIC DNA]</scope>
</reference>